<accession>A0AC61RQV8</accession>
<evidence type="ECO:0000313" key="2">
    <source>
        <dbReference type="Proteomes" id="UP000304953"/>
    </source>
</evidence>
<dbReference type="Proteomes" id="UP000304953">
    <property type="component" value="Unassembled WGS sequence"/>
</dbReference>
<dbReference type="EMBL" id="SRYA01000061">
    <property type="protein sequence ID" value="TGY91320.1"/>
    <property type="molecule type" value="Genomic_DNA"/>
</dbReference>
<proteinExistence type="predicted"/>
<name>A0AC61RQV8_9FIRM</name>
<comment type="caution">
    <text evidence="1">The sequence shown here is derived from an EMBL/GenBank/DDBJ whole genome shotgun (WGS) entry which is preliminary data.</text>
</comment>
<organism evidence="1 2">
    <name type="scientific">Petralouisia muris</name>
    <dbReference type="NCBI Taxonomy" id="3032872"/>
    <lineage>
        <taxon>Bacteria</taxon>
        <taxon>Bacillati</taxon>
        <taxon>Bacillota</taxon>
        <taxon>Clostridia</taxon>
        <taxon>Lachnospirales</taxon>
        <taxon>Lachnospiraceae</taxon>
        <taxon>Petralouisia</taxon>
    </lineage>
</organism>
<sequence>MKFFAKIFTKLNQSLFSFFSGICVSLSLNIFTTILMDSSKYFSILNVLSVVLMMVGSGIFILESVLLQNYSEIIMNAKKIKMSIEEICSSPKIKEVVIKLMVYLFVALVLVIASLLLLYCDFNWCANL</sequence>
<keyword evidence="2" id="KW-1185">Reference proteome</keyword>
<reference evidence="1" key="1">
    <citation type="submission" date="2019-04" db="EMBL/GenBank/DDBJ databases">
        <title>Microbes associate with the intestines of laboratory mice.</title>
        <authorList>
            <person name="Navarre W."/>
            <person name="Wong E."/>
            <person name="Huang K."/>
            <person name="Tropini C."/>
            <person name="Ng K."/>
            <person name="Yu B."/>
        </authorList>
    </citation>
    <scope>NUCLEOTIDE SEQUENCE</scope>
    <source>
        <strain evidence="1">NM01_1-7b</strain>
    </source>
</reference>
<gene>
    <name evidence="1" type="ORF">E5329_21545</name>
</gene>
<evidence type="ECO:0000313" key="1">
    <source>
        <dbReference type="EMBL" id="TGY91320.1"/>
    </source>
</evidence>
<protein>
    <submittedName>
        <fullName evidence="1">Uncharacterized protein</fullName>
    </submittedName>
</protein>